<protein>
    <submittedName>
        <fullName evidence="2">Uncharacterized protein</fullName>
    </submittedName>
</protein>
<evidence type="ECO:0000313" key="3">
    <source>
        <dbReference type="Proteomes" id="UP000774617"/>
    </source>
</evidence>
<feature type="compositionally biased region" description="Polar residues" evidence="1">
    <location>
        <begin position="88"/>
        <end position="99"/>
    </location>
</feature>
<feature type="region of interest" description="Disordered" evidence="1">
    <location>
        <begin position="81"/>
        <end position="102"/>
    </location>
</feature>
<accession>A0ABQ8GDG3</accession>
<sequence>MGGEEPDSMENIFLLTYLPAPISPLRHEAASSPTLNPSPDTSPQHMQRGTEVAMQLVASSPAPLSACKLEEANCTRRACVKKHGDAPGSTNSVSSQPSRPTGHRAWAVFKGTESIAHQLPQLPALRASQTDFPICWTSPHWLGGAHHAQASAKPVVCGTQCRAVGQSRAELGQCLSVSAGARPTRPWTSAVTEAGVWRDEGEPTVLATAAAPPVGRRQASRPRGGDAGSLSSQAWKAPALLTAGEGKRLPLLVLPVQEKATSRESKYTIAATLCPEAANAPLLAEKPCPRRRSPPRKPSPPDTHPGPLLTLPPSRRRFWPLLSLKLCRPR</sequence>
<dbReference type="Proteomes" id="UP000774617">
    <property type="component" value="Unassembled WGS sequence"/>
</dbReference>
<keyword evidence="3" id="KW-1185">Reference proteome</keyword>
<evidence type="ECO:0000313" key="2">
    <source>
        <dbReference type="EMBL" id="KAH7052367.1"/>
    </source>
</evidence>
<comment type="caution">
    <text evidence="2">The sequence shown here is derived from an EMBL/GenBank/DDBJ whole genome shotgun (WGS) entry which is preliminary data.</text>
</comment>
<feature type="region of interest" description="Disordered" evidence="1">
    <location>
        <begin position="282"/>
        <end position="314"/>
    </location>
</feature>
<evidence type="ECO:0000256" key="1">
    <source>
        <dbReference type="SAM" id="MobiDB-lite"/>
    </source>
</evidence>
<organism evidence="2 3">
    <name type="scientific">Macrophomina phaseolina</name>
    <dbReference type="NCBI Taxonomy" id="35725"/>
    <lineage>
        <taxon>Eukaryota</taxon>
        <taxon>Fungi</taxon>
        <taxon>Dikarya</taxon>
        <taxon>Ascomycota</taxon>
        <taxon>Pezizomycotina</taxon>
        <taxon>Dothideomycetes</taxon>
        <taxon>Dothideomycetes incertae sedis</taxon>
        <taxon>Botryosphaeriales</taxon>
        <taxon>Botryosphaeriaceae</taxon>
        <taxon>Macrophomina</taxon>
    </lineage>
</organism>
<feature type="region of interest" description="Disordered" evidence="1">
    <location>
        <begin position="211"/>
        <end position="232"/>
    </location>
</feature>
<name>A0ABQ8GDG3_9PEZI</name>
<feature type="region of interest" description="Disordered" evidence="1">
    <location>
        <begin position="25"/>
        <end position="48"/>
    </location>
</feature>
<dbReference type="EMBL" id="JAGTJR010000011">
    <property type="protein sequence ID" value="KAH7052367.1"/>
    <property type="molecule type" value="Genomic_DNA"/>
</dbReference>
<gene>
    <name evidence="2" type="ORF">B0J12DRAFT_752062</name>
</gene>
<proteinExistence type="predicted"/>
<reference evidence="2 3" key="1">
    <citation type="journal article" date="2021" name="Nat. Commun.">
        <title>Genetic determinants of endophytism in the Arabidopsis root mycobiome.</title>
        <authorList>
            <person name="Mesny F."/>
            <person name="Miyauchi S."/>
            <person name="Thiergart T."/>
            <person name="Pickel B."/>
            <person name="Atanasova L."/>
            <person name="Karlsson M."/>
            <person name="Huettel B."/>
            <person name="Barry K.W."/>
            <person name="Haridas S."/>
            <person name="Chen C."/>
            <person name="Bauer D."/>
            <person name="Andreopoulos W."/>
            <person name="Pangilinan J."/>
            <person name="LaButti K."/>
            <person name="Riley R."/>
            <person name="Lipzen A."/>
            <person name="Clum A."/>
            <person name="Drula E."/>
            <person name="Henrissat B."/>
            <person name="Kohler A."/>
            <person name="Grigoriev I.V."/>
            <person name="Martin F.M."/>
            <person name="Hacquard S."/>
        </authorList>
    </citation>
    <scope>NUCLEOTIDE SEQUENCE [LARGE SCALE GENOMIC DNA]</scope>
    <source>
        <strain evidence="2 3">MPI-SDFR-AT-0080</strain>
    </source>
</reference>
<feature type="compositionally biased region" description="Polar residues" evidence="1">
    <location>
        <begin position="31"/>
        <end position="47"/>
    </location>
</feature>